<dbReference type="GO" id="GO:0007548">
    <property type="term" value="P:sex differentiation"/>
    <property type="evidence" value="ECO:0000318"/>
    <property type="project" value="GO_Central"/>
</dbReference>
<evidence type="ECO:0000313" key="9">
    <source>
        <dbReference type="Proteomes" id="UP000007110"/>
    </source>
</evidence>
<dbReference type="AlphaFoldDB" id="A0A7M7NPS9"/>
<dbReference type="SUPFAM" id="SSF82927">
    <property type="entry name" value="Cysteine-rich DNA binding domain, (DM domain)"/>
    <property type="match status" value="1"/>
</dbReference>
<dbReference type="Proteomes" id="UP000007110">
    <property type="component" value="Unassembled WGS sequence"/>
</dbReference>
<feature type="region of interest" description="Disordered" evidence="6">
    <location>
        <begin position="100"/>
        <end position="186"/>
    </location>
</feature>
<organism evidence="8 9">
    <name type="scientific">Strongylocentrotus purpuratus</name>
    <name type="common">Purple sea urchin</name>
    <dbReference type="NCBI Taxonomy" id="7668"/>
    <lineage>
        <taxon>Eukaryota</taxon>
        <taxon>Metazoa</taxon>
        <taxon>Echinodermata</taxon>
        <taxon>Eleutherozoa</taxon>
        <taxon>Echinozoa</taxon>
        <taxon>Echinoidea</taxon>
        <taxon>Euechinoidea</taxon>
        <taxon>Echinacea</taxon>
        <taxon>Camarodonta</taxon>
        <taxon>Echinidea</taxon>
        <taxon>Strongylocentrotidae</taxon>
        <taxon>Strongylocentrotus</taxon>
    </lineage>
</organism>
<dbReference type="OMA" id="SEYPANH"/>
<feature type="compositionally biased region" description="Polar residues" evidence="6">
    <location>
        <begin position="527"/>
        <end position="538"/>
    </location>
</feature>
<keyword evidence="2 5" id="KW-0862">Zinc</keyword>
<dbReference type="SMART" id="SM00301">
    <property type="entry name" value="DM"/>
    <property type="match status" value="1"/>
</dbReference>
<dbReference type="PROSITE" id="PS50809">
    <property type="entry name" value="DM_2"/>
    <property type="match status" value="1"/>
</dbReference>
<evidence type="ECO:0000259" key="7">
    <source>
        <dbReference type="PROSITE" id="PS50809"/>
    </source>
</evidence>
<dbReference type="PANTHER" id="PTHR12322:SF53">
    <property type="entry name" value="DOUBLESEX-MAB RELATED 11E"/>
    <property type="match status" value="1"/>
</dbReference>
<keyword evidence="4 5" id="KW-0539">Nucleus</keyword>
<dbReference type="Pfam" id="PF00751">
    <property type="entry name" value="DM"/>
    <property type="match status" value="1"/>
</dbReference>
<dbReference type="GO" id="GO:0000978">
    <property type="term" value="F:RNA polymerase II cis-regulatory region sequence-specific DNA binding"/>
    <property type="evidence" value="ECO:0000318"/>
    <property type="project" value="GO_Central"/>
</dbReference>
<evidence type="ECO:0000256" key="4">
    <source>
        <dbReference type="ARBA" id="ARBA00023242"/>
    </source>
</evidence>
<dbReference type="PANTHER" id="PTHR12322">
    <property type="entry name" value="DOUBLESEX AND MAB-3 RELATED TRANSCRIPTION FACTOR DMRT"/>
    <property type="match status" value="1"/>
</dbReference>
<dbReference type="OrthoDB" id="5842031at2759"/>
<feature type="compositionally biased region" description="Polar residues" evidence="6">
    <location>
        <begin position="152"/>
        <end position="175"/>
    </location>
</feature>
<dbReference type="InterPro" id="IPR026607">
    <property type="entry name" value="DMRT"/>
</dbReference>
<evidence type="ECO:0000256" key="6">
    <source>
        <dbReference type="SAM" id="MobiDB-lite"/>
    </source>
</evidence>
<protein>
    <recommendedName>
        <fullName evidence="7">DM domain-containing protein</fullName>
    </recommendedName>
</protein>
<dbReference type="Gene3D" id="4.10.1040.10">
    <property type="entry name" value="DM DNA-binding domain"/>
    <property type="match status" value="1"/>
</dbReference>
<name>A0A7M7NPS9_STRPU</name>
<evidence type="ECO:0000256" key="2">
    <source>
        <dbReference type="ARBA" id="ARBA00022833"/>
    </source>
</evidence>
<evidence type="ECO:0000313" key="8">
    <source>
        <dbReference type="EnsemblMetazoa" id="XP_030839690"/>
    </source>
</evidence>
<keyword evidence="3 5" id="KW-0238">DNA-binding</keyword>
<dbReference type="InParanoid" id="A0A7M7NPS9"/>
<keyword evidence="9" id="KW-1185">Reference proteome</keyword>
<dbReference type="RefSeq" id="XP_030839690.1">
    <property type="nucleotide sequence ID" value="XM_030983830.1"/>
</dbReference>
<dbReference type="InterPro" id="IPR036407">
    <property type="entry name" value="DM_DNA-bd_sf"/>
</dbReference>
<feature type="compositionally biased region" description="Polar residues" evidence="6">
    <location>
        <begin position="508"/>
        <end position="518"/>
    </location>
</feature>
<dbReference type="GO" id="GO:0006357">
    <property type="term" value="P:regulation of transcription by RNA polymerase II"/>
    <property type="evidence" value="ECO:0000318"/>
    <property type="project" value="GO_Central"/>
</dbReference>
<evidence type="ECO:0000256" key="5">
    <source>
        <dbReference type="PROSITE-ProRule" id="PRU00070"/>
    </source>
</evidence>
<reference evidence="8" key="2">
    <citation type="submission" date="2021-01" db="UniProtKB">
        <authorList>
            <consortium name="EnsemblMetazoa"/>
        </authorList>
    </citation>
    <scope>IDENTIFICATION</scope>
</reference>
<dbReference type="GO" id="GO:0046872">
    <property type="term" value="F:metal ion binding"/>
    <property type="evidence" value="ECO:0007669"/>
    <property type="project" value="UniProtKB-KW"/>
</dbReference>
<dbReference type="GO" id="GO:0005634">
    <property type="term" value="C:nucleus"/>
    <property type="evidence" value="ECO:0000318"/>
    <property type="project" value="GO_Central"/>
</dbReference>
<comment type="subcellular location">
    <subcellularLocation>
        <location evidence="5">Nucleus</location>
    </subcellularLocation>
</comment>
<feature type="compositionally biased region" description="Basic and acidic residues" evidence="6">
    <location>
        <begin position="100"/>
        <end position="125"/>
    </location>
</feature>
<keyword evidence="1 5" id="KW-0479">Metal-binding</keyword>
<feature type="region of interest" description="Disordered" evidence="6">
    <location>
        <begin position="490"/>
        <end position="558"/>
    </location>
</feature>
<sequence length="708" mass="78951">MAASPIKVWILLQYICYFYYPLPLLDEEDGIGLHVDDELQRCLPLKKRHPTCARCRNHGLILDLKGHKRLCEYRYCRCTRCIVVSQRRVVMAKQVALSREQVRQHRQDQDTSEQLRESQRFHHDVPLPPPVIDLTSEGPNSDEMAYPVVQPSPDSTNIGYGNSPYSSWDSSQANLSQPTQMSSSSSQNVFGQASQYYPTSFQSAQKLDSHRPGMVFTANPSSRRIMPSPIMTYQSSDPRVTNLSDRIPGASPASQGNFEQAPHYHSASFHTSQVDEMYRPQVSLSAYRTVRPLTPSSMVASYESMDPPSGYFPSRMTATSANLSSAHSVMGQASQYCPRPSFHSSLVDETYRCQVSVTANYKTGPVFQNPMMDTESAYRDSYMSANPQMNSTAAPRISSMPNTFFRAGETVQSMCYCNVPDQAQFHPQVSTFPSSLRVSPFDEQATPMSSLPPSVVTAAQRSYINTDRHPSPRVTSTAAYTFHTIDEPPFYSQNDIPYQDDEPAFRSQRATTSEQSQDMPLDHSDDFSWSPQAVTATKSPEAVSSDHSPEPSYKSRRPFPLRITIPSLQTNESSFTDIRSPIDPSPTFSPFSLSLLANTTLPTSDIPSPGFFTSSLPSFNYPSPTLPTQSSPVFSYPSPYTNPSKYAGVPSFQSLADSLLPVMQTSQVTSNFAEQVRIPPKYDEDLDDDREGDEIDVCSLGHYASDNF</sequence>
<dbReference type="GeneID" id="590379"/>
<dbReference type="GO" id="GO:0000981">
    <property type="term" value="F:DNA-binding transcription factor activity, RNA polymerase II-specific"/>
    <property type="evidence" value="ECO:0000318"/>
    <property type="project" value="GO_Central"/>
</dbReference>
<feature type="domain" description="DM" evidence="7">
    <location>
        <begin position="52"/>
        <end position="99"/>
    </location>
</feature>
<dbReference type="FunFam" id="4.10.1040.10:FF:000001">
    <property type="entry name" value="doublesex- and mab-3-related transcription factor 1"/>
    <property type="match status" value="1"/>
</dbReference>
<evidence type="ECO:0000256" key="1">
    <source>
        <dbReference type="ARBA" id="ARBA00022723"/>
    </source>
</evidence>
<evidence type="ECO:0000256" key="3">
    <source>
        <dbReference type="ARBA" id="ARBA00023125"/>
    </source>
</evidence>
<dbReference type="PROSITE" id="PS40000">
    <property type="entry name" value="DM_1"/>
    <property type="match status" value="1"/>
</dbReference>
<reference evidence="9" key="1">
    <citation type="submission" date="2015-02" db="EMBL/GenBank/DDBJ databases">
        <title>Genome sequencing for Strongylocentrotus purpuratus.</title>
        <authorList>
            <person name="Murali S."/>
            <person name="Liu Y."/>
            <person name="Vee V."/>
            <person name="English A."/>
            <person name="Wang M."/>
            <person name="Skinner E."/>
            <person name="Han Y."/>
            <person name="Muzny D.M."/>
            <person name="Worley K.C."/>
            <person name="Gibbs R.A."/>
        </authorList>
    </citation>
    <scope>NUCLEOTIDE SEQUENCE</scope>
</reference>
<dbReference type="EnsemblMetazoa" id="XM_030983830">
    <property type="protein sequence ID" value="XP_030839690"/>
    <property type="gene ID" value="LOC590379"/>
</dbReference>
<accession>A0A7M7NPS9</accession>
<dbReference type="InterPro" id="IPR001275">
    <property type="entry name" value="DM_DNA-bd"/>
</dbReference>
<feature type="DNA-binding region" description="DM" evidence="5">
    <location>
        <begin position="52"/>
        <end position="99"/>
    </location>
</feature>
<feature type="compositionally biased region" description="Low complexity" evidence="6">
    <location>
        <begin position="176"/>
        <end position="186"/>
    </location>
</feature>
<proteinExistence type="predicted"/>